<name>A0AAP3E736_9EURY</name>
<comment type="caution">
    <text evidence="1">The sequence shown here is derived from an EMBL/GenBank/DDBJ whole genome shotgun (WGS) entry which is preliminary data.</text>
</comment>
<organism evidence="1 2">
    <name type="scientific">Natronosalvus hydrolyticus</name>
    <dbReference type="NCBI Taxonomy" id="2979988"/>
    <lineage>
        <taxon>Archaea</taxon>
        <taxon>Methanobacteriati</taxon>
        <taxon>Methanobacteriota</taxon>
        <taxon>Stenosarchaea group</taxon>
        <taxon>Halobacteria</taxon>
        <taxon>Halobacteriales</taxon>
        <taxon>Natrialbaceae</taxon>
        <taxon>Natronosalvus</taxon>
    </lineage>
</organism>
<keyword evidence="2" id="KW-1185">Reference proteome</keyword>
<dbReference type="EMBL" id="JAOPJZ010000013">
    <property type="protein sequence ID" value="MCU4753161.1"/>
    <property type="molecule type" value="Genomic_DNA"/>
</dbReference>
<evidence type="ECO:0000313" key="2">
    <source>
        <dbReference type="Proteomes" id="UP001321047"/>
    </source>
</evidence>
<proteinExistence type="predicted"/>
<dbReference type="RefSeq" id="WP_342809485.1">
    <property type="nucleotide sequence ID" value="NZ_JAOPJZ010000013.1"/>
</dbReference>
<dbReference type="AlphaFoldDB" id="A0AAP3E736"/>
<reference evidence="1 2" key="1">
    <citation type="submission" date="2022-09" db="EMBL/GenBank/DDBJ databases">
        <title>Enrichment on poylsaccharides allowed isolation of novel metabolic and taxonomic groups of Haloarchaea.</title>
        <authorList>
            <person name="Sorokin D.Y."/>
            <person name="Elcheninov A.G."/>
            <person name="Khizhniak T.V."/>
            <person name="Kolganova T.V."/>
            <person name="Kublanov I.V."/>
        </authorList>
    </citation>
    <scope>NUCLEOTIDE SEQUENCE [LARGE SCALE GENOMIC DNA]</scope>
    <source>
        <strain evidence="1 2">AArc-curdl1</strain>
    </source>
</reference>
<evidence type="ECO:0000313" key="1">
    <source>
        <dbReference type="EMBL" id="MCU4753161.1"/>
    </source>
</evidence>
<protein>
    <submittedName>
        <fullName evidence="1">Uncharacterized protein</fullName>
    </submittedName>
</protein>
<gene>
    <name evidence="1" type="ORF">OB919_14445</name>
</gene>
<sequence>MYETTDPRPPLPEWILECYTVLCEQEVDGEVPSFSREQALDILLEAQTPDLEPEDVDHALTRLLERGYLYTVDDELRVTNPPE</sequence>
<dbReference type="Proteomes" id="UP001321047">
    <property type="component" value="Unassembled WGS sequence"/>
</dbReference>
<accession>A0AAP3E736</accession>